<evidence type="ECO:0000256" key="3">
    <source>
        <dbReference type="ARBA" id="ARBA00022801"/>
    </source>
</evidence>
<evidence type="ECO:0000313" key="10">
    <source>
        <dbReference type="Proteomes" id="UP000051248"/>
    </source>
</evidence>
<evidence type="ECO:0000313" key="9">
    <source>
        <dbReference type="EMBL" id="KRK80322.1"/>
    </source>
</evidence>
<dbReference type="RefSeq" id="WP_025024784.1">
    <property type="nucleotide sequence ID" value="NZ_AZDZ01000004.1"/>
</dbReference>
<accession>A0A0R1KJT6</accession>
<evidence type="ECO:0000256" key="5">
    <source>
        <dbReference type="ARBA" id="ARBA00047720"/>
    </source>
</evidence>
<dbReference type="PANTHER" id="PTHR11113:SF2">
    <property type="entry name" value="ADENINE DEAMINASE"/>
    <property type="match status" value="1"/>
</dbReference>
<name>A0A0R1KJT6_9LACO</name>
<dbReference type="GO" id="GO:0006146">
    <property type="term" value="P:adenine catabolic process"/>
    <property type="evidence" value="ECO:0007669"/>
    <property type="project" value="InterPro"/>
</dbReference>
<comment type="caution">
    <text evidence="9">The sequence shown here is derived from an EMBL/GenBank/DDBJ whole genome shotgun (WGS) entry which is preliminary data.</text>
</comment>
<comment type="catalytic activity">
    <reaction evidence="5 6">
        <text>adenine + H2O + H(+) = hypoxanthine + NH4(+)</text>
        <dbReference type="Rhea" id="RHEA:23688"/>
        <dbReference type="ChEBI" id="CHEBI:15377"/>
        <dbReference type="ChEBI" id="CHEBI:15378"/>
        <dbReference type="ChEBI" id="CHEBI:16708"/>
        <dbReference type="ChEBI" id="CHEBI:17368"/>
        <dbReference type="ChEBI" id="CHEBI:28938"/>
        <dbReference type="EC" id="3.5.4.2"/>
    </reaction>
</comment>
<dbReference type="InterPro" id="IPR032466">
    <property type="entry name" value="Metal_Hydrolase"/>
</dbReference>
<keyword evidence="4 6" id="KW-0464">Manganese</keyword>
<dbReference type="InterPro" id="IPR026912">
    <property type="entry name" value="Adenine_deam_C"/>
</dbReference>
<comment type="similarity">
    <text evidence="1 6">Belongs to the metallo-dependent hydrolases superfamily. Adenine deaminase family.</text>
</comment>
<feature type="domain" description="Adenine deaminase C-terminal" evidence="8">
    <location>
        <begin position="411"/>
        <end position="573"/>
    </location>
</feature>
<dbReference type="InterPro" id="IPR006679">
    <property type="entry name" value="Adenine_deam"/>
</dbReference>
<evidence type="ECO:0000256" key="1">
    <source>
        <dbReference type="ARBA" id="ARBA00006773"/>
    </source>
</evidence>
<dbReference type="Gene3D" id="3.20.20.140">
    <property type="entry name" value="Metal-dependent hydrolases"/>
    <property type="match status" value="1"/>
</dbReference>
<dbReference type="EMBL" id="AZDZ01000004">
    <property type="protein sequence ID" value="KRK80322.1"/>
    <property type="molecule type" value="Genomic_DNA"/>
</dbReference>
<dbReference type="AlphaFoldDB" id="A0A0R1KJT6"/>
<dbReference type="EC" id="3.5.4.2" evidence="2 6"/>
<dbReference type="eggNOG" id="COG1001">
    <property type="taxonomic scope" value="Bacteria"/>
</dbReference>
<keyword evidence="10" id="KW-1185">Reference proteome</keyword>
<evidence type="ECO:0000259" key="7">
    <source>
        <dbReference type="Pfam" id="PF01979"/>
    </source>
</evidence>
<dbReference type="InterPro" id="IPR006680">
    <property type="entry name" value="Amidohydro-rel"/>
</dbReference>
<evidence type="ECO:0000256" key="4">
    <source>
        <dbReference type="ARBA" id="ARBA00023211"/>
    </source>
</evidence>
<evidence type="ECO:0000256" key="6">
    <source>
        <dbReference type="HAMAP-Rule" id="MF_01518"/>
    </source>
</evidence>
<dbReference type="Pfam" id="PF13382">
    <property type="entry name" value="Adenine_deam_C"/>
    <property type="match status" value="1"/>
</dbReference>
<evidence type="ECO:0000256" key="2">
    <source>
        <dbReference type="ARBA" id="ARBA00012782"/>
    </source>
</evidence>
<sequence>MLDLNDFKDLIRAGAAEIPADTIIKNGQLVNVSTKEIYPAQVAIYKNKIVAVDEDVSEYFGDYTKVIDAEGKYLVPGMIDGHIHVECSKLSMTSFAHAVVPHGTTSIISGLDEYISVIGLKGLKEIFKEIDQSDLKLFWGAPFKTPYTIPQSTIAENIDSDMQSELLKHSNVYGVWETVREDIQELDDDTLKTMLYAKEAHKPVWGCSPMARGTKLNQYLMSGVRVDHESYDHEELLEKARKGMNVVVRESSVTHFLKENIRAITENTADVARHVSFCTDDVTATDIAELGHLDHVVRLAIQAGVPPLTAIQMATINSAEAYRIDDQVGMIAPNRDADILFVEDLNKFEISEVISKGKVVDANAVPEMKYSEDIMTSVKADHLKAADFIYNVDIENGTADVETIKSVGPFVRKRRDVELVVKNHEIQIDPAKDVALVSVIERFGINGNKSLGFTSGWGLKAGAMASTAAPDDNNLIVMGVDAEDMAFAANELIVRGGGQIVVKDHQVLSFLPLPIAGIVSEASPAEVVKQEKSILKAARDLGSKVDDPMFYMTFLPITAIPDLAITDLGPTDCIGLKLFDPILSVKKS</sequence>
<gene>
    <name evidence="6" type="primary">ade</name>
    <name evidence="9" type="ORF">FD03_GL002238</name>
</gene>
<proteinExistence type="inferred from homology"/>
<dbReference type="PATRIC" id="fig|1423775.4.peg.2276"/>
<protein>
    <recommendedName>
        <fullName evidence="2 6">Adenine deaminase</fullName>
        <shortName evidence="6">Adenase</shortName>
        <shortName evidence="6">Adenine aminase</shortName>
        <ecNumber evidence="2 6">3.5.4.2</ecNumber>
    </recommendedName>
</protein>
<dbReference type="Gene3D" id="2.30.40.10">
    <property type="entry name" value="Urease, subunit C, domain 1"/>
    <property type="match status" value="1"/>
</dbReference>
<organism evidence="9 10">
    <name type="scientific">Companilactobacillus nodensis DSM 19682 = JCM 14932 = NBRC 107160</name>
    <dbReference type="NCBI Taxonomy" id="1423775"/>
    <lineage>
        <taxon>Bacteria</taxon>
        <taxon>Bacillati</taxon>
        <taxon>Bacillota</taxon>
        <taxon>Bacilli</taxon>
        <taxon>Lactobacillales</taxon>
        <taxon>Lactobacillaceae</taxon>
        <taxon>Companilactobacillus</taxon>
    </lineage>
</organism>
<keyword evidence="3 6" id="KW-0378">Hydrolase</keyword>
<dbReference type="GO" id="GO:0000034">
    <property type="term" value="F:adenine deaminase activity"/>
    <property type="evidence" value="ECO:0007669"/>
    <property type="project" value="UniProtKB-UniRule"/>
</dbReference>
<dbReference type="Pfam" id="PF01979">
    <property type="entry name" value="Amidohydro_1"/>
    <property type="match status" value="1"/>
</dbReference>
<dbReference type="STRING" id="1423775.FD03_GL002238"/>
<dbReference type="SUPFAM" id="SSF51338">
    <property type="entry name" value="Composite domain of metallo-dependent hydrolases"/>
    <property type="match status" value="1"/>
</dbReference>
<dbReference type="SUPFAM" id="SSF51556">
    <property type="entry name" value="Metallo-dependent hydrolases"/>
    <property type="match status" value="1"/>
</dbReference>
<dbReference type="HAMAP" id="MF_01518">
    <property type="entry name" value="Adenine_deamin"/>
    <property type="match status" value="1"/>
</dbReference>
<evidence type="ECO:0000259" key="8">
    <source>
        <dbReference type="Pfam" id="PF13382"/>
    </source>
</evidence>
<dbReference type="Proteomes" id="UP000051248">
    <property type="component" value="Unassembled WGS sequence"/>
</dbReference>
<reference evidence="9 10" key="1">
    <citation type="journal article" date="2015" name="Genome Announc.">
        <title>Expanding the biotechnology potential of lactobacilli through comparative genomics of 213 strains and associated genera.</title>
        <authorList>
            <person name="Sun Z."/>
            <person name="Harris H.M."/>
            <person name="McCann A."/>
            <person name="Guo C."/>
            <person name="Argimon S."/>
            <person name="Zhang W."/>
            <person name="Yang X."/>
            <person name="Jeffery I.B."/>
            <person name="Cooney J.C."/>
            <person name="Kagawa T.F."/>
            <person name="Liu W."/>
            <person name="Song Y."/>
            <person name="Salvetti E."/>
            <person name="Wrobel A."/>
            <person name="Rasinkangas P."/>
            <person name="Parkhill J."/>
            <person name="Rea M.C."/>
            <person name="O'Sullivan O."/>
            <person name="Ritari J."/>
            <person name="Douillard F.P."/>
            <person name="Paul Ross R."/>
            <person name="Yang R."/>
            <person name="Briner A.E."/>
            <person name="Felis G.E."/>
            <person name="de Vos W.M."/>
            <person name="Barrangou R."/>
            <person name="Klaenhammer T.R."/>
            <person name="Caufield P.W."/>
            <person name="Cui Y."/>
            <person name="Zhang H."/>
            <person name="O'Toole P.W."/>
        </authorList>
    </citation>
    <scope>NUCLEOTIDE SEQUENCE [LARGE SCALE GENOMIC DNA]</scope>
    <source>
        <strain evidence="9 10">DSM 19682</strain>
    </source>
</reference>
<dbReference type="PANTHER" id="PTHR11113">
    <property type="entry name" value="N-ACETYLGLUCOSAMINE-6-PHOSPHATE DEACETYLASE"/>
    <property type="match status" value="1"/>
</dbReference>
<feature type="domain" description="Amidohydrolase-related" evidence="7">
    <location>
        <begin position="73"/>
        <end position="360"/>
    </location>
</feature>
<comment type="cofactor">
    <cofactor evidence="6">
        <name>Mn(2+)</name>
        <dbReference type="ChEBI" id="CHEBI:29035"/>
    </cofactor>
</comment>
<dbReference type="InterPro" id="IPR011059">
    <property type="entry name" value="Metal-dep_hydrolase_composite"/>
</dbReference>